<protein>
    <submittedName>
        <fullName evidence="2">Zinc metalloprotease</fullName>
    </submittedName>
</protein>
<dbReference type="PANTHER" id="PTHR30399">
    <property type="entry name" value="UNCHARACTERIZED PROTEIN YGJP"/>
    <property type="match status" value="1"/>
</dbReference>
<dbReference type="GO" id="GO:0006508">
    <property type="term" value="P:proteolysis"/>
    <property type="evidence" value="ECO:0007669"/>
    <property type="project" value="UniProtKB-KW"/>
</dbReference>
<accession>A0A0P8A231</accession>
<keyword evidence="2" id="KW-0482">Metalloprotease</keyword>
<dbReference type="Proteomes" id="UP000050360">
    <property type="component" value="Unassembled WGS sequence"/>
</dbReference>
<dbReference type="EMBL" id="LKCM01000267">
    <property type="protein sequence ID" value="KPQ42089.1"/>
    <property type="molecule type" value="Genomic_DNA"/>
</dbReference>
<gene>
    <name evidence="2" type="ORF">MPEBLZ_03350</name>
</gene>
<dbReference type="AlphaFoldDB" id="A0A0P8A231"/>
<dbReference type="PATRIC" id="fig|1719120.3.peg.3640"/>
<feature type="domain" description="YgjP-like metallopeptidase" evidence="1">
    <location>
        <begin position="24"/>
        <end position="233"/>
    </location>
</feature>
<dbReference type="PANTHER" id="PTHR30399:SF1">
    <property type="entry name" value="UTP PYROPHOSPHATASE"/>
    <property type="match status" value="1"/>
</dbReference>
<dbReference type="Pfam" id="PF01863">
    <property type="entry name" value="YgjP-like"/>
    <property type="match status" value="1"/>
</dbReference>
<dbReference type="InterPro" id="IPR053136">
    <property type="entry name" value="UTP_pyrophosphatase-like"/>
</dbReference>
<dbReference type="InterPro" id="IPR002725">
    <property type="entry name" value="YgjP-like_metallopeptidase"/>
</dbReference>
<reference evidence="2 3" key="1">
    <citation type="submission" date="2015-09" db="EMBL/GenBank/DDBJ databases">
        <title>A metagenomics-based metabolic model of nitrate-dependent anaerobic oxidation of methane by Methanoperedens-like archaea.</title>
        <authorList>
            <person name="Arshad A."/>
            <person name="Speth D.R."/>
            <person name="De Graaf R.M."/>
            <person name="Op Den Camp H.J."/>
            <person name="Jetten M.S."/>
            <person name="Welte C.U."/>
        </authorList>
    </citation>
    <scope>NUCLEOTIDE SEQUENCE [LARGE SCALE GENOMIC DNA]</scope>
</reference>
<name>A0A0P8A231_9EURY</name>
<keyword evidence="2" id="KW-0378">Hydrolase</keyword>
<proteinExistence type="predicted"/>
<dbReference type="Gene3D" id="3.30.2010.10">
    <property type="entry name" value="Metalloproteases ('zincins'), catalytic domain"/>
    <property type="match status" value="1"/>
</dbReference>
<dbReference type="CDD" id="cd07344">
    <property type="entry name" value="M48_yhfN_like"/>
    <property type="match status" value="1"/>
</dbReference>
<comment type="caution">
    <text evidence="2">The sequence shown here is derived from an EMBL/GenBank/DDBJ whole genome shotgun (WGS) entry which is preliminary data.</text>
</comment>
<sequence length="240" mass="28995">MVKHEITYGRHKIEYTLTRKNVSNINLNLKPNLLVEVSANHDVPIDKINQFVRKKASWILKNTEYFKKTLPETKFEREYISGETFKYLGRQYRLKVIESNEESVKCQRGFFNLFIEDKNDTVRKSQLVKSWYKEKSITVFNESLERIYKQIKKYDIERPKIVMRLMKARWGSCIENKKAILLNTELIDAPKFCIDYVILHELIHFKHRNHDEKFYNMMEALMPDWKRRKEILDLEVVKNL</sequence>
<dbReference type="GO" id="GO:0008237">
    <property type="term" value="F:metallopeptidase activity"/>
    <property type="evidence" value="ECO:0007669"/>
    <property type="project" value="UniProtKB-KW"/>
</dbReference>
<keyword evidence="2" id="KW-0645">Protease</keyword>
<organism evidence="2 3">
    <name type="scientific">Candidatus Methanoperedens nitratireducens</name>
    <dbReference type="NCBI Taxonomy" id="1392998"/>
    <lineage>
        <taxon>Archaea</taxon>
        <taxon>Methanobacteriati</taxon>
        <taxon>Methanobacteriota</taxon>
        <taxon>Stenosarchaea group</taxon>
        <taxon>Methanomicrobia</taxon>
        <taxon>Methanosarcinales</taxon>
        <taxon>ANME-2 cluster</taxon>
        <taxon>Candidatus Methanoperedentaceae</taxon>
        <taxon>Candidatus Methanoperedens</taxon>
    </lineage>
</organism>
<evidence type="ECO:0000259" key="1">
    <source>
        <dbReference type="Pfam" id="PF01863"/>
    </source>
</evidence>
<evidence type="ECO:0000313" key="2">
    <source>
        <dbReference type="EMBL" id="KPQ42089.1"/>
    </source>
</evidence>
<evidence type="ECO:0000313" key="3">
    <source>
        <dbReference type="Proteomes" id="UP000050360"/>
    </source>
</evidence>